<evidence type="ECO:0000313" key="6">
    <source>
        <dbReference type="Proteomes" id="UP000247978"/>
    </source>
</evidence>
<keyword evidence="1" id="KW-0805">Transcription regulation</keyword>
<dbReference type="SMART" id="SM01134">
    <property type="entry name" value="DeoRC"/>
    <property type="match status" value="1"/>
</dbReference>
<sequence length="250" mass="28435">MLTAERHEKIICLLKKQKIVKVQELVEKLQTSESTIRRDLVQLEKENKLKRVHGGASLIQQIKVEPSMIEKTNKNIIEKNRIAAYAASIIQDRDCVFLDAGTTINQMIPYINAKEITVVTNGLSHFRPLLERNIETYLLGGFIKPRTEALIGQLAMESLRKYRFDKTFIGVNGIHLDDGYTTPDPEEAAIKACAMKQGHRVFVLADHTKFHEVTFAHIANIEEAVIITNETHEKNLNSFKEKTTIEVVET</sequence>
<dbReference type="Gene3D" id="3.40.50.1360">
    <property type="match status" value="1"/>
</dbReference>
<dbReference type="Proteomes" id="UP000247978">
    <property type="component" value="Unassembled WGS sequence"/>
</dbReference>
<dbReference type="GO" id="GO:0003677">
    <property type="term" value="F:DNA binding"/>
    <property type="evidence" value="ECO:0007669"/>
    <property type="project" value="UniProtKB-KW"/>
</dbReference>
<dbReference type="InterPro" id="IPR036388">
    <property type="entry name" value="WH-like_DNA-bd_sf"/>
</dbReference>
<keyword evidence="2" id="KW-0238">DNA-binding</keyword>
<protein>
    <submittedName>
        <fullName evidence="5">DeoR family transcriptional regulator</fullName>
    </submittedName>
</protein>
<evidence type="ECO:0000256" key="3">
    <source>
        <dbReference type="ARBA" id="ARBA00023163"/>
    </source>
</evidence>
<dbReference type="PROSITE" id="PS51000">
    <property type="entry name" value="HTH_DEOR_2"/>
    <property type="match status" value="1"/>
</dbReference>
<dbReference type="PRINTS" id="PR00037">
    <property type="entry name" value="HTHLACR"/>
</dbReference>
<dbReference type="Pfam" id="PF00455">
    <property type="entry name" value="DeoRC"/>
    <property type="match status" value="1"/>
</dbReference>
<dbReference type="SUPFAM" id="SSF46785">
    <property type="entry name" value="Winged helix' DNA-binding domain"/>
    <property type="match status" value="1"/>
</dbReference>
<dbReference type="AlphaFoldDB" id="A0A2V3VIP7"/>
<dbReference type="RefSeq" id="WP_110397268.1">
    <property type="nucleotide sequence ID" value="NZ_JADIJL010000006.1"/>
</dbReference>
<dbReference type="InterPro" id="IPR014036">
    <property type="entry name" value="DeoR-like_C"/>
</dbReference>
<proteinExistence type="predicted"/>
<keyword evidence="6" id="KW-1185">Reference proteome</keyword>
<dbReference type="InterPro" id="IPR001034">
    <property type="entry name" value="DeoR_HTH"/>
</dbReference>
<dbReference type="OrthoDB" id="9797223at2"/>
<dbReference type="Pfam" id="PF08220">
    <property type="entry name" value="HTH_DeoR"/>
    <property type="match status" value="1"/>
</dbReference>
<gene>
    <name evidence="5" type="ORF">DFR56_12087</name>
</gene>
<dbReference type="PANTHER" id="PTHR30363">
    <property type="entry name" value="HTH-TYPE TRANSCRIPTIONAL REGULATOR SRLR-RELATED"/>
    <property type="match status" value="1"/>
</dbReference>
<dbReference type="InterPro" id="IPR037171">
    <property type="entry name" value="NagB/RpiA_transferase-like"/>
</dbReference>
<dbReference type="InterPro" id="IPR050313">
    <property type="entry name" value="Carb_Metab_HTH_regulators"/>
</dbReference>
<dbReference type="GO" id="GO:0003700">
    <property type="term" value="F:DNA-binding transcription factor activity"/>
    <property type="evidence" value="ECO:0007669"/>
    <property type="project" value="InterPro"/>
</dbReference>
<organism evidence="5 6">
    <name type="scientific">Pseudogracilibacillus auburnensis</name>
    <dbReference type="NCBI Taxonomy" id="1494959"/>
    <lineage>
        <taxon>Bacteria</taxon>
        <taxon>Bacillati</taxon>
        <taxon>Bacillota</taxon>
        <taxon>Bacilli</taxon>
        <taxon>Bacillales</taxon>
        <taxon>Bacillaceae</taxon>
        <taxon>Pseudogracilibacillus</taxon>
    </lineage>
</organism>
<evidence type="ECO:0000313" key="5">
    <source>
        <dbReference type="EMBL" id="PXW81712.1"/>
    </source>
</evidence>
<keyword evidence="3" id="KW-0804">Transcription</keyword>
<dbReference type="PROSITE" id="PS00894">
    <property type="entry name" value="HTH_DEOR_1"/>
    <property type="match status" value="1"/>
</dbReference>
<dbReference type="InterPro" id="IPR036390">
    <property type="entry name" value="WH_DNA-bd_sf"/>
</dbReference>
<reference evidence="5 6" key="1">
    <citation type="submission" date="2018-05" db="EMBL/GenBank/DDBJ databases">
        <title>Genomic Encyclopedia of Type Strains, Phase IV (KMG-IV): sequencing the most valuable type-strain genomes for metagenomic binning, comparative biology and taxonomic classification.</title>
        <authorList>
            <person name="Goeker M."/>
        </authorList>
    </citation>
    <scope>NUCLEOTIDE SEQUENCE [LARGE SCALE GENOMIC DNA]</scope>
    <source>
        <strain evidence="5 6">DSM 28556</strain>
    </source>
</reference>
<evidence type="ECO:0000256" key="2">
    <source>
        <dbReference type="ARBA" id="ARBA00023125"/>
    </source>
</evidence>
<comment type="caution">
    <text evidence="5">The sequence shown here is derived from an EMBL/GenBank/DDBJ whole genome shotgun (WGS) entry which is preliminary data.</text>
</comment>
<feature type="domain" description="HTH deoR-type" evidence="4">
    <location>
        <begin position="3"/>
        <end position="58"/>
    </location>
</feature>
<accession>A0A2V3VIP7</accession>
<dbReference type="SMART" id="SM00420">
    <property type="entry name" value="HTH_DEOR"/>
    <property type="match status" value="1"/>
</dbReference>
<dbReference type="SUPFAM" id="SSF100950">
    <property type="entry name" value="NagB/RpiA/CoA transferase-like"/>
    <property type="match status" value="1"/>
</dbReference>
<evidence type="ECO:0000256" key="1">
    <source>
        <dbReference type="ARBA" id="ARBA00023015"/>
    </source>
</evidence>
<dbReference type="InterPro" id="IPR018356">
    <property type="entry name" value="Tscrpt_reg_HTH_DeoR_CS"/>
</dbReference>
<name>A0A2V3VIP7_9BACI</name>
<evidence type="ECO:0000259" key="4">
    <source>
        <dbReference type="PROSITE" id="PS51000"/>
    </source>
</evidence>
<dbReference type="EMBL" id="QJJQ01000020">
    <property type="protein sequence ID" value="PXW81712.1"/>
    <property type="molecule type" value="Genomic_DNA"/>
</dbReference>
<dbReference type="PANTHER" id="PTHR30363:SF56">
    <property type="entry name" value="TRANSCRIPTIONAL REGULATOR, DEOR FAMILY"/>
    <property type="match status" value="1"/>
</dbReference>
<dbReference type="Gene3D" id="1.10.10.10">
    <property type="entry name" value="Winged helix-like DNA-binding domain superfamily/Winged helix DNA-binding domain"/>
    <property type="match status" value="1"/>
</dbReference>